<name>A0A183KZU7_9TREM</name>
<dbReference type="Proteomes" id="UP000279833">
    <property type="component" value="Unassembled WGS sequence"/>
</dbReference>
<dbReference type="WBParaSite" id="SCUD_0002059801-mRNA-1">
    <property type="protein sequence ID" value="SCUD_0002059801-mRNA-1"/>
    <property type="gene ID" value="SCUD_0002059801"/>
</dbReference>
<protein>
    <submittedName>
        <fullName evidence="4">Endo/exonuclease/phosphatase domain-containing protein</fullName>
    </submittedName>
</protein>
<evidence type="ECO:0000313" key="4">
    <source>
        <dbReference type="WBParaSite" id="SCUD_0002059801-mRNA-1"/>
    </source>
</evidence>
<dbReference type="AlphaFoldDB" id="A0A183KZU7"/>
<sequence>MHPPMIATTTLKISSTSGYSQSLRNAQRKDPTILVGDLNAKVGIDNTGYEDIMGQHGLDERNESGERFANL</sequence>
<dbReference type="STRING" id="6186.A0A183KZU7"/>
<evidence type="ECO:0000313" key="2">
    <source>
        <dbReference type="EMBL" id="VDP72736.1"/>
    </source>
</evidence>
<evidence type="ECO:0000256" key="1">
    <source>
        <dbReference type="SAM" id="MobiDB-lite"/>
    </source>
</evidence>
<proteinExistence type="predicted"/>
<gene>
    <name evidence="2" type="ORF">SCUD_LOCUS20594</name>
</gene>
<feature type="region of interest" description="Disordered" evidence="1">
    <location>
        <begin position="1"/>
        <end position="26"/>
    </location>
</feature>
<accession>A0A183KZU7</accession>
<keyword evidence="3" id="KW-1185">Reference proteome</keyword>
<reference evidence="2 3" key="2">
    <citation type="submission" date="2018-11" db="EMBL/GenBank/DDBJ databases">
        <authorList>
            <consortium name="Pathogen Informatics"/>
        </authorList>
    </citation>
    <scope>NUCLEOTIDE SEQUENCE [LARGE SCALE GENOMIC DNA]</scope>
    <source>
        <strain evidence="2">Dakar</strain>
        <strain evidence="3">Dakar, Senegal</strain>
    </source>
</reference>
<dbReference type="EMBL" id="UZAK01044627">
    <property type="protein sequence ID" value="VDP72736.1"/>
    <property type="molecule type" value="Genomic_DNA"/>
</dbReference>
<evidence type="ECO:0000313" key="3">
    <source>
        <dbReference type="Proteomes" id="UP000279833"/>
    </source>
</evidence>
<organism evidence="4">
    <name type="scientific">Schistosoma curassoni</name>
    <dbReference type="NCBI Taxonomy" id="6186"/>
    <lineage>
        <taxon>Eukaryota</taxon>
        <taxon>Metazoa</taxon>
        <taxon>Spiralia</taxon>
        <taxon>Lophotrochozoa</taxon>
        <taxon>Platyhelminthes</taxon>
        <taxon>Trematoda</taxon>
        <taxon>Digenea</taxon>
        <taxon>Strigeidida</taxon>
        <taxon>Schistosomatoidea</taxon>
        <taxon>Schistosomatidae</taxon>
        <taxon>Schistosoma</taxon>
    </lineage>
</organism>
<reference evidence="4" key="1">
    <citation type="submission" date="2016-06" db="UniProtKB">
        <authorList>
            <consortium name="WormBaseParasite"/>
        </authorList>
    </citation>
    <scope>IDENTIFICATION</scope>
</reference>
<feature type="compositionally biased region" description="Polar residues" evidence="1">
    <location>
        <begin position="7"/>
        <end position="25"/>
    </location>
</feature>